<dbReference type="GO" id="GO:0030420">
    <property type="term" value="P:establishment of competence for transformation"/>
    <property type="evidence" value="ECO:0007669"/>
    <property type="project" value="UniProtKB-KW"/>
</dbReference>
<dbReference type="OrthoDB" id="2878220at2"/>
<name>A0A5D4SZD9_9BACI</name>
<organism evidence="3 4">
    <name type="scientific">Sutcliffiella horikoshii</name>
    <dbReference type="NCBI Taxonomy" id="79883"/>
    <lineage>
        <taxon>Bacteria</taxon>
        <taxon>Bacillati</taxon>
        <taxon>Bacillota</taxon>
        <taxon>Bacilli</taxon>
        <taxon>Bacillales</taxon>
        <taxon>Bacillaceae</taxon>
        <taxon>Sutcliffiella</taxon>
    </lineage>
</organism>
<sequence length="130" mass="15340">MWMKKNTINMSLRLERAAFMWKNHRGFTLLEVLATLVIWMVIASVLLPGLVKMNQERKGFVLEQQARFILTLELESIRSEKGVFQEKTFNKDGNFYIVTLKEETIPPTLCVSYSDYKLLVKERCLYVRYP</sequence>
<dbReference type="AlphaFoldDB" id="A0A5D4SZD9"/>
<gene>
    <name evidence="3" type="ORF">FZC76_09960</name>
</gene>
<comment type="subcellular location">
    <subcellularLocation>
        <location evidence="1">Cell surface</location>
    </subcellularLocation>
</comment>
<dbReference type="EMBL" id="VTEV01000004">
    <property type="protein sequence ID" value="TYS68071.1"/>
    <property type="molecule type" value="Genomic_DNA"/>
</dbReference>
<evidence type="ECO:0000256" key="1">
    <source>
        <dbReference type="ARBA" id="ARBA00004241"/>
    </source>
</evidence>
<reference evidence="3 4" key="1">
    <citation type="submission" date="2019-08" db="EMBL/GenBank/DDBJ databases">
        <title>Bacillus genomes from the desert of Cuatro Cienegas, Coahuila.</title>
        <authorList>
            <person name="Olmedo-Alvarez G."/>
        </authorList>
    </citation>
    <scope>NUCLEOTIDE SEQUENCE [LARGE SCALE GENOMIC DNA]</scope>
    <source>
        <strain evidence="3 4">CH28_1T</strain>
    </source>
</reference>
<protein>
    <submittedName>
        <fullName evidence="3">Type II secretion system protein</fullName>
    </submittedName>
</protein>
<dbReference type="PROSITE" id="PS00409">
    <property type="entry name" value="PROKAR_NTER_METHYL"/>
    <property type="match status" value="1"/>
</dbReference>
<dbReference type="GO" id="GO:0009986">
    <property type="term" value="C:cell surface"/>
    <property type="evidence" value="ECO:0007669"/>
    <property type="project" value="UniProtKB-SubCell"/>
</dbReference>
<dbReference type="Pfam" id="PF07963">
    <property type="entry name" value="N_methyl"/>
    <property type="match status" value="1"/>
</dbReference>
<evidence type="ECO:0000313" key="4">
    <source>
        <dbReference type="Proteomes" id="UP000322524"/>
    </source>
</evidence>
<keyword evidence="2" id="KW-0178">Competence</keyword>
<proteinExistence type="predicted"/>
<evidence type="ECO:0000313" key="3">
    <source>
        <dbReference type="EMBL" id="TYS68071.1"/>
    </source>
</evidence>
<accession>A0A5D4SZD9</accession>
<evidence type="ECO:0000256" key="2">
    <source>
        <dbReference type="ARBA" id="ARBA00023287"/>
    </source>
</evidence>
<dbReference type="Proteomes" id="UP000322524">
    <property type="component" value="Unassembled WGS sequence"/>
</dbReference>
<comment type="caution">
    <text evidence="3">The sequence shown here is derived from an EMBL/GenBank/DDBJ whole genome shotgun (WGS) entry which is preliminary data.</text>
</comment>
<dbReference type="InterPro" id="IPR012902">
    <property type="entry name" value="N_methyl_site"/>
</dbReference>